<keyword evidence="2" id="KW-1185">Reference proteome</keyword>
<organism evidence="1 2">
    <name type="scientific">Camellia lanceoleosa</name>
    <dbReference type="NCBI Taxonomy" id="1840588"/>
    <lineage>
        <taxon>Eukaryota</taxon>
        <taxon>Viridiplantae</taxon>
        <taxon>Streptophyta</taxon>
        <taxon>Embryophyta</taxon>
        <taxon>Tracheophyta</taxon>
        <taxon>Spermatophyta</taxon>
        <taxon>Magnoliopsida</taxon>
        <taxon>eudicotyledons</taxon>
        <taxon>Gunneridae</taxon>
        <taxon>Pentapetalae</taxon>
        <taxon>asterids</taxon>
        <taxon>Ericales</taxon>
        <taxon>Theaceae</taxon>
        <taxon>Camellia</taxon>
    </lineage>
</organism>
<sequence>MFIKIHMPYRPWRKEPECWGSEIYSSIVTGWGSSCCLLHYHPLLFSDITQLGGMPPSQYTPQFARDVGFPFRFFLLIITTNREFKSFKAFLMIFSDITQLGGMFRANTPSNCY</sequence>
<dbReference type="EMBL" id="CM045759">
    <property type="protein sequence ID" value="KAI8018989.1"/>
    <property type="molecule type" value="Genomic_DNA"/>
</dbReference>
<comment type="caution">
    <text evidence="1">The sequence shown here is derived from an EMBL/GenBank/DDBJ whole genome shotgun (WGS) entry which is preliminary data.</text>
</comment>
<protein>
    <submittedName>
        <fullName evidence="1">Uncharacterized protein</fullName>
    </submittedName>
</protein>
<evidence type="ECO:0000313" key="2">
    <source>
        <dbReference type="Proteomes" id="UP001060215"/>
    </source>
</evidence>
<name>A0ACC0I034_9ERIC</name>
<evidence type="ECO:0000313" key="1">
    <source>
        <dbReference type="EMBL" id="KAI8018989.1"/>
    </source>
</evidence>
<accession>A0ACC0I034</accession>
<dbReference type="Proteomes" id="UP001060215">
    <property type="component" value="Chromosome 2"/>
</dbReference>
<reference evidence="1 2" key="1">
    <citation type="journal article" date="2022" name="Plant J.">
        <title>Chromosome-level genome of Camellia lanceoleosa provides a valuable resource for understanding genome evolution and self-incompatibility.</title>
        <authorList>
            <person name="Gong W."/>
            <person name="Xiao S."/>
            <person name="Wang L."/>
            <person name="Liao Z."/>
            <person name="Chang Y."/>
            <person name="Mo W."/>
            <person name="Hu G."/>
            <person name="Li W."/>
            <person name="Zhao G."/>
            <person name="Zhu H."/>
            <person name="Hu X."/>
            <person name="Ji K."/>
            <person name="Xiang X."/>
            <person name="Song Q."/>
            <person name="Yuan D."/>
            <person name="Jin S."/>
            <person name="Zhang L."/>
        </authorList>
    </citation>
    <scope>NUCLEOTIDE SEQUENCE [LARGE SCALE GENOMIC DNA]</scope>
    <source>
        <strain evidence="1">SQ_2022a</strain>
    </source>
</reference>
<proteinExistence type="predicted"/>
<gene>
    <name evidence="1" type="ORF">LOK49_LG04G01492</name>
</gene>